<dbReference type="OrthoDB" id="10029630at2759"/>
<dbReference type="Pfam" id="PF01401">
    <property type="entry name" value="Peptidase_M2"/>
    <property type="match status" value="1"/>
</dbReference>
<comment type="similarity">
    <text evidence="1 7 8">Belongs to the peptidase M2 family.</text>
</comment>
<dbReference type="InterPro" id="IPR001548">
    <property type="entry name" value="Peptidase_M2"/>
</dbReference>
<organism evidence="10 11">
    <name type="scientific">Drosophila lebanonensis</name>
    <name type="common">Fruit fly</name>
    <name type="synonym">Scaptodrosophila lebanonensis</name>
    <dbReference type="NCBI Taxonomy" id="7225"/>
    <lineage>
        <taxon>Eukaryota</taxon>
        <taxon>Metazoa</taxon>
        <taxon>Ecdysozoa</taxon>
        <taxon>Arthropoda</taxon>
        <taxon>Hexapoda</taxon>
        <taxon>Insecta</taxon>
        <taxon>Pterygota</taxon>
        <taxon>Neoptera</taxon>
        <taxon>Endopterygota</taxon>
        <taxon>Diptera</taxon>
        <taxon>Brachycera</taxon>
        <taxon>Muscomorpha</taxon>
        <taxon>Ephydroidea</taxon>
        <taxon>Drosophilidae</taxon>
        <taxon>Scaptodrosophila</taxon>
    </lineage>
</organism>
<keyword evidence="4 8" id="KW-0325">Glycoprotein</keyword>
<evidence type="ECO:0000256" key="8">
    <source>
        <dbReference type="RuleBase" id="RU361144"/>
    </source>
</evidence>
<feature type="disulfide bond" evidence="6">
    <location>
        <begin position="332"/>
        <end position="347"/>
    </location>
</feature>
<evidence type="ECO:0000256" key="5">
    <source>
        <dbReference type="PIRSR" id="PIRSR601548-2"/>
    </source>
</evidence>
<dbReference type="PANTHER" id="PTHR10514:SF44">
    <property type="entry name" value="ANGIOTENSIN-CONVERTING ENZYME-RELATED"/>
    <property type="match status" value="1"/>
</dbReference>
<proteinExistence type="inferred from homology"/>
<name>A0A6J2U2B1_DROLE</name>
<dbReference type="GO" id="GO:0008241">
    <property type="term" value="F:peptidyl-dipeptidase activity"/>
    <property type="evidence" value="ECO:0007669"/>
    <property type="project" value="InterPro"/>
</dbReference>
<feature type="signal peptide" evidence="9">
    <location>
        <begin position="1"/>
        <end position="24"/>
    </location>
</feature>
<accession>A0A6J2U2B1</accession>
<evidence type="ECO:0000256" key="2">
    <source>
        <dbReference type="ARBA" id="ARBA00022729"/>
    </source>
</evidence>
<dbReference type="EC" id="3.4.-.-" evidence="8"/>
<keyword evidence="2 9" id="KW-0732">Signal</keyword>
<keyword evidence="8" id="KW-0862">Zinc</keyword>
<comment type="caution">
    <text evidence="7">Lacks conserved residue(s) required for the propagation of feature annotation.</text>
</comment>
<dbReference type="GeneID" id="115629304"/>
<protein>
    <recommendedName>
        <fullName evidence="8">Angiotensin-converting enzyme</fullName>
        <ecNumber evidence="8">3.4.-.-</ecNumber>
    </recommendedName>
</protein>
<evidence type="ECO:0000256" key="1">
    <source>
        <dbReference type="ARBA" id="ARBA00008139"/>
    </source>
</evidence>
<feature type="binding site" evidence="5">
    <location>
        <position position="502"/>
    </location>
    <ligand>
        <name>chloride</name>
        <dbReference type="ChEBI" id="CHEBI:17996"/>
        <label>1</label>
    </ligand>
</feature>
<evidence type="ECO:0000313" key="11">
    <source>
        <dbReference type="RefSeq" id="XP_030381613.1"/>
    </source>
</evidence>
<keyword evidence="3 6" id="KW-1015">Disulfide bond</keyword>
<dbReference type="GO" id="GO:0006508">
    <property type="term" value="P:proteolysis"/>
    <property type="evidence" value="ECO:0007669"/>
    <property type="project" value="UniProtKB-KW"/>
</dbReference>
<keyword evidence="8" id="KW-0121">Carboxypeptidase</keyword>
<dbReference type="SUPFAM" id="SSF55486">
    <property type="entry name" value="Metalloproteases ('zincins'), catalytic domain"/>
    <property type="match status" value="1"/>
</dbReference>
<keyword evidence="8" id="KW-0378">Hydrolase</keyword>
<dbReference type="GO" id="GO:0008237">
    <property type="term" value="F:metallopeptidase activity"/>
    <property type="evidence" value="ECO:0007669"/>
    <property type="project" value="UniProtKB-KW"/>
</dbReference>
<feature type="disulfide bond" evidence="6 7">
    <location>
        <begin position="131"/>
        <end position="139"/>
    </location>
</feature>
<dbReference type="GO" id="GO:0004180">
    <property type="term" value="F:carboxypeptidase activity"/>
    <property type="evidence" value="ECO:0007669"/>
    <property type="project" value="UniProtKB-KW"/>
</dbReference>
<keyword evidence="8" id="KW-0479">Metal-binding</keyword>
<dbReference type="CDD" id="cd06461">
    <property type="entry name" value="M2_ACE"/>
    <property type="match status" value="1"/>
</dbReference>
<evidence type="ECO:0000313" key="10">
    <source>
        <dbReference type="Proteomes" id="UP000504634"/>
    </source>
</evidence>
<evidence type="ECO:0000256" key="4">
    <source>
        <dbReference type="ARBA" id="ARBA00023180"/>
    </source>
</evidence>
<keyword evidence="10" id="KW-1185">Reference proteome</keyword>
<keyword evidence="8" id="KW-0645">Protease</keyword>
<dbReference type="GO" id="GO:0046872">
    <property type="term" value="F:metal ion binding"/>
    <property type="evidence" value="ECO:0007669"/>
    <property type="project" value="UniProtKB-KW"/>
</dbReference>
<sequence>MMFSKHCWLVAVIVVCGYVSIGRCQNVSYAHSNDELAALQQLELINVAYWQSVEAYRKFSDDTLSAEILLRQKLQPYYEALQKYDWQNFKDPLLRRQFEVILRGAVHPPIGYDFKRATRTLKSMSRQKWACPRNGGGKCNLAFVHNIKTIFTNSDDLDEIKYYWQEWRNKLPDSVKEALHYYIGYYQNLSTPTRNASSVWYAEYEDANFMAELESLMDSIQPFYRELHAHMRHVLRVKYGDSVIPPTGLIPHHLLEQVTYQAWKKDSVLRNPFPQRKLPNLQAELDDVGLLPFDLVNISARFFSSIGFENLTDAFLDEHFKAMEPGSGGPDCKSRIFDFGTIEMHYCPKVYYKKLLQTHGDMARVQYALAKNNLAVGLNQEASPGFGNAIGEAVILSASTPKHLQQRLRLLQDYEYDDLLNLNRLYRMAVHTLLTIPVYFVHEKLWVDMIDGRVTPSEYNCHYWNLMQKYMGVEAPAQTNTAAYDMPYKFYEGIVDEYRSTRKIFGEFLGYQIYRAVCLITREFERGNAYKTLDNCDFANNRHAGKLLKEIMVSGSIKPWRDVIKPLTTVQLTRISATSFLEYFDTLNQWLTEDNLSKQLRVGWMESDKCKGNAVPLNITAANAY</sequence>
<dbReference type="AlphaFoldDB" id="A0A6J2U2B1"/>
<gene>
    <name evidence="11" type="primary">LOC115629304</name>
</gene>
<evidence type="ECO:0000256" key="7">
    <source>
        <dbReference type="PROSITE-ProRule" id="PRU01355"/>
    </source>
</evidence>
<evidence type="ECO:0000256" key="6">
    <source>
        <dbReference type="PIRSR" id="PIRSR601548-4"/>
    </source>
</evidence>
<comment type="cofactor">
    <cofactor evidence="8">
        <name>Zn(2+)</name>
        <dbReference type="ChEBI" id="CHEBI:29105"/>
    </cofactor>
    <text evidence="8">Binds 1 zinc ion per subunit.</text>
</comment>
<feature type="binding site" evidence="5">
    <location>
        <position position="204"/>
    </location>
    <ligand>
        <name>chloride</name>
        <dbReference type="ChEBI" id="CHEBI:17996"/>
        <label>1</label>
    </ligand>
</feature>
<dbReference type="PROSITE" id="PS52011">
    <property type="entry name" value="PEPTIDASE_M2"/>
    <property type="match status" value="1"/>
</dbReference>
<evidence type="ECO:0000256" key="3">
    <source>
        <dbReference type="ARBA" id="ARBA00023157"/>
    </source>
</evidence>
<feature type="chain" id="PRO_5026826290" description="Angiotensin-converting enzyme" evidence="9">
    <location>
        <begin position="25"/>
        <end position="625"/>
    </location>
</feature>
<dbReference type="PANTHER" id="PTHR10514">
    <property type="entry name" value="ANGIOTENSIN-CONVERTING ENZYME"/>
    <property type="match status" value="1"/>
</dbReference>
<dbReference type="GO" id="GO:0005886">
    <property type="term" value="C:plasma membrane"/>
    <property type="evidence" value="ECO:0007669"/>
    <property type="project" value="TreeGrafter"/>
</dbReference>
<dbReference type="RefSeq" id="XP_030381613.1">
    <property type="nucleotide sequence ID" value="XM_030525753.1"/>
</dbReference>
<dbReference type="PRINTS" id="PR00791">
    <property type="entry name" value="PEPDIPTASEA"/>
</dbReference>
<feature type="disulfide bond" evidence="6 7">
    <location>
        <begin position="518"/>
        <end position="536"/>
    </location>
</feature>
<reference evidence="11" key="1">
    <citation type="submission" date="2025-08" db="UniProtKB">
        <authorList>
            <consortium name="RefSeq"/>
        </authorList>
    </citation>
    <scope>IDENTIFICATION</scope>
    <source>
        <strain evidence="11">11010-0011.00</strain>
        <tissue evidence="11">Whole body</tissue>
    </source>
</reference>
<keyword evidence="8" id="KW-0482">Metalloprotease</keyword>
<evidence type="ECO:0000256" key="9">
    <source>
        <dbReference type="SAM" id="SignalP"/>
    </source>
</evidence>
<dbReference type="GO" id="GO:0005615">
    <property type="term" value="C:extracellular space"/>
    <property type="evidence" value="ECO:0007669"/>
    <property type="project" value="TreeGrafter"/>
</dbReference>
<dbReference type="Proteomes" id="UP000504634">
    <property type="component" value="Unplaced"/>
</dbReference>